<evidence type="ECO:0000256" key="5">
    <source>
        <dbReference type="ARBA" id="ARBA00022741"/>
    </source>
</evidence>
<dbReference type="Gene3D" id="3.30.63.10">
    <property type="entry name" value="Guanylate Kinase phosphate binding domain"/>
    <property type="match status" value="1"/>
</dbReference>
<evidence type="ECO:0000313" key="12">
    <source>
        <dbReference type="Proteomes" id="UP000318307"/>
    </source>
</evidence>
<evidence type="ECO:0000259" key="10">
    <source>
        <dbReference type="PROSITE" id="PS50052"/>
    </source>
</evidence>
<dbReference type="CDD" id="cd00071">
    <property type="entry name" value="GMPK"/>
    <property type="match status" value="1"/>
</dbReference>
<dbReference type="HAMAP" id="MF_00328">
    <property type="entry name" value="Guanylate_kinase"/>
    <property type="match status" value="1"/>
</dbReference>
<keyword evidence="4 9" id="KW-0808">Transferase</keyword>
<comment type="similarity">
    <text evidence="1 9">Belongs to the guanylate kinase family.</text>
</comment>
<dbReference type="InterPro" id="IPR008145">
    <property type="entry name" value="GK/Ca_channel_bsu"/>
</dbReference>
<evidence type="ECO:0000256" key="6">
    <source>
        <dbReference type="ARBA" id="ARBA00022777"/>
    </source>
</evidence>
<dbReference type="EMBL" id="VLLC01000011">
    <property type="protein sequence ID" value="TWI72317.1"/>
    <property type="molecule type" value="Genomic_DNA"/>
</dbReference>
<dbReference type="InterPro" id="IPR017665">
    <property type="entry name" value="Guanylate_kinase"/>
</dbReference>
<dbReference type="GO" id="GO:0005829">
    <property type="term" value="C:cytosol"/>
    <property type="evidence" value="ECO:0007669"/>
    <property type="project" value="TreeGrafter"/>
</dbReference>
<protein>
    <recommendedName>
        <fullName evidence="3 9">Guanylate kinase</fullName>
        <ecNumber evidence="2 9">2.7.4.8</ecNumber>
    </recommendedName>
    <alternativeName>
        <fullName evidence="8 9">GMP kinase</fullName>
    </alternativeName>
</protein>
<evidence type="ECO:0000256" key="3">
    <source>
        <dbReference type="ARBA" id="ARBA00016296"/>
    </source>
</evidence>
<dbReference type="GO" id="GO:0004385">
    <property type="term" value="F:GMP kinase activity"/>
    <property type="evidence" value="ECO:0007669"/>
    <property type="project" value="UniProtKB-UniRule"/>
</dbReference>
<feature type="domain" description="Guanylate kinase-like" evidence="10">
    <location>
        <begin position="15"/>
        <end position="193"/>
    </location>
</feature>
<dbReference type="NCBIfam" id="TIGR03263">
    <property type="entry name" value="guanyl_kin"/>
    <property type="match status" value="1"/>
</dbReference>
<dbReference type="FunFam" id="3.30.63.10:FF:000002">
    <property type="entry name" value="Guanylate kinase 1"/>
    <property type="match status" value="1"/>
</dbReference>
<dbReference type="EC" id="2.7.4.8" evidence="2 9"/>
<feature type="binding site" evidence="9">
    <location>
        <begin position="22"/>
        <end position="29"/>
    </location>
    <ligand>
        <name>ATP</name>
        <dbReference type="ChEBI" id="CHEBI:30616"/>
    </ligand>
</feature>
<keyword evidence="7 9" id="KW-0067">ATP-binding</keyword>
<evidence type="ECO:0000256" key="8">
    <source>
        <dbReference type="ARBA" id="ARBA00030128"/>
    </source>
</evidence>
<evidence type="ECO:0000256" key="4">
    <source>
        <dbReference type="ARBA" id="ARBA00022679"/>
    </source>
</evidence>
<dbReference type="InterPro" id="IPR027417">
    <property type="entry name" value="P-loop_NTPase"/>
</dbReference>
<dbReference type="PANTHER" id="PTHR23117:SF13">
    <property type="entry name" value="GUANYLATE KINASE"/>
    <property type="match status" value="1"/>
</dbReference>
<evidence type="ECO:0000256" key="1">
    <source>
        <dbReference type="ARBA" id="ARBA00005790"/>
    </source>
</evidence>
<dbReference type="GO" id="GO:0005524">
    <property type="term" value="F:ATP binding"/>
    <property type="evidence" value="ECO:0007669"/>
    <property type="project" value="UniProtKB-UniRule"/>
</dbReference>
<evidence type="ECO:0000256" key="7">
    <source>
        <dbReference type="ARBA" id="ARBA00022840"/>
    </source>
</evidence>
<dbReference type="SUPFAM" id="SSF52540">
    <property type="entry name" value="P-loop containing nucleoside triphosphate hydrolases"/>
    <property type="match status" value="1"/>
</dbReference>
<reference evidence="11 12" key="1">
    <citation type="submission" date="2019-07" db="EMBL/GenBank/DDBJ databases">
        <title>Genome sequencing of 100 strains of the haloalkaliphilic chemolithoautotrophic sulfur-oxidizing bacterium Thioalkalivibrio.</title>
        <authorList>
            <person name="Muyzer G."/>
        </authorList>
    </citation>
    <scope>NUCLEOTIDE SEQUENCE [LARGE SCALE GENOMIC DNA]</scope>
    <source>
        <strain evidence="11 12">ASO4-4</strain>
    </source>
</reference>
<sequence length="207" mass="23684">MQTEENKSGETGRRGRLFEISAPSGTGKTTLCEALRNRFPELCYSVSYTTRAPRAGEVEGKDYHFISVDAFRKGIEENRWVEWAEVYGNYYGTSAFTMEEILASGRDLLLEIDVQGMRQIVERFPETVTIFILPPSMDALRARLVSRGTDTPEAMERRMADAAREMACRDDYRYRIVNDDLERAKNALIHIVEACMKGEDPEQTDYL</sequence>
<name>A0A562RT91_9BACT</name>
<dbReference type="OrthoDB" id="9808150at2"/>
<dbReference type="Proteomes" id="UP000318307">
    <property type="component" value="Unassembled WGS sequence"/>
</dbReference>
<dbReference type="SMART" id="SM00072">
    <property type="entry name" value="GuKc"/>
    <property type="match status" value="1"/>
</dbReference>
<dbReference type="AlphaFoldDB" id="A0A562RT91"/>
<dbReference type="Gene3D" id="3.40.50.300">
    <property type="entry name" value="P-loop containing nucleotide triphosphate hydrolases"/>
    <property type="match status" value="2"/>
</dbReference>
<dbReference type="Pfam" id="PF00625">
    <property type="entry name" value="Guanylate_kin"/>
    <property type="match status" value="1"/>
</dbReference>
<comment type="subcellular location">
    <subcellularLocation>
        <location evidence="9">Cytoplasm</location>
    </subcellularLocation>
</comment>
<dbReference type="InterPro" id="IPR020590">
    <property type="entry name" value="Guanylate_kinase_CS"/>
</dbReference>
<organism evidence="11 12">
    <name type="scientific">Desulfobotulus alkaliphilus</name>
    <dbReference type="NCBI Taxonomy" id="622671"/>
    <lineage>
        <taxon>Bacteria</taxon>
        <taxon>Pseudomonadati</taxon>
        <taxon>Thermodesulfobacteriota</taxon>
        <taxon>Desulfobacteria</taxon>
        <taxon>Desulfobacterales</taxon>
        <taxon>Desulfobacteraceae</taxon>
        <taxon>Desulfobotulus</taxon>
    </lineage>
</organism>
<keyword evidence="12" id="KW-1185">Reference proteome</keyword>
<accession>A0A562RT91</accession>
<keyword evidence="5 9" id="KW-0547">Nucleotide-binding</keyword>
<keyword evidence="9" id="KW-0963">Cytoplasm</keyword>
<proteinExistence type="inferred from homology"/>
<comment type="catalytic activity">
    <reaction evidence="9">
        <text>GMP + ATP = GDP + ADP</text>
        <dbReference type="Rhea" id="RHEA:20780"/>
        <dbReference type="ChEBI" id="CHEBI:30616"/>
        <dbReference type="ChEBI" id="CHEBI:58115"/>
        <dbReference type="ChEBI" id="CHEBI:58189"/>
        <dbReference type="ChEBI" id="CHEBI:456216"/>
        <dbReference type="EC" id="2.7.4.8"/>
    </reaction>
</comment>
<keyword evidence="6 9" id="KW-0418">Kinase</keyword>
<dbReference type="PROSITE" id="PS00856">
    <property type="entry name" value="GUANYLATE_KINASE_1"/>
    <property type="match status" value="1"/>
</dbReference>
<dbReference type="PROSITE" id="PS50052">
    <property type="entry name" value="GUANYLATE_KINASE_2"/>
    <property type="match status" value="1"/>
</dbReference>
<gene>
    <name evidence="9" type="primary">gmk</name>
    <name evidence="11" type="ORF">LZ24_01725</name>
</gene>
<evidence type="ECO:0000313" key="11">
    <source>
        <dbReference type="EMBL" id="TWI72317.1"/>
    </source>
</evidence>
<comment type="function">
    <text evidence="9">Essential for recycling GMP and indirectly, cGMP.</text>
</comment>
<evidence type="ECO:0000256" key="2">
    <source>
        <dbReference type="ARBA" id="ARBA00012961"/>
    </source>
</evidence>
<evidence type="ECO:0000256" key="9">
    <source>
        <dbReference type="HAMAP-Rule" id="MF_00328"/>
    </source>
</evidence>
<dbReference type="PANTHER" id="PTHR23117">
    <property type="entry name" value="GUANYLATE KINASE-RELATED"/>
    <property type="match status" value="1"/>
</dbReference>
<dbReference type="InterPro" id="IPR008144">
    <property type="entry name" value="Guanylate_kin-like_dom"/>
</dbReference>
<comment type="caution">
    <text evidence="11">The sequence shown here is derived from an EMBL/GenBank/DDBJ whole genome shotgun (WGS) entry which is preliminary data.</text>
</comment>